<keyword evidence="4" id="KW-1185">Reference proteome</keyword>
<gene>
    <name evidence="3" type="ORF">C8F04DRAFT_1172205</name>
</gene>
<proteinExistence type="predicted"/>
<dbReference type="EMBL" id="JARJCM010000001">
    <property type="protein sequence ID" value="KAJ7047676.1"/>
    <property type="molecule type" value="Genomic_DNA"/>
</dbReference>
<protein>
    <recommendedName>
        <fullName evidence="5">Single-stranded DNA-binding protein</fullName>
    </recommendedName>
</protein>
<organism evidence="3 4">
    <name type="scientific">Mycena alexandri</name>
    <dbReference type="NCBI Taxonomy" id="1745969"/>
    <lineage>
        <taxon>Eukaryota</taxon>
        <taxon>Fungi</taxon>
        <taxon>Dikarya</taxon>
        <taxon>Basidiomycota</taxon>
        <taxon>Agaricomycotina</taxon>
        <taxon>Agaricomycetes</taxon>
        <taxon>Agaricomycetidae</taxon>
        <taxon>Agaricales</taxon>
        <taxon>Marasmiineae</taxon>
        <taxon>Mycenaceae</taxon>
        <taxon>Mycena</taxon>
    </lineage>
</organism>
<dbReference type="AlphaFoldDB" id="A0AAD6XGV5"/>
<dbReference type="PROSITE" id="PS50935">
    <property type="entry name" value="SSB"/>
    <property type="match status" value="1"/>
</dbReference>
<dbReference type="CDD" id="cd04496">
    <property type="entry name" value="SSB_OBF"/>
    <property type="match status" value="1"/>
</dbReference>
<dbReference type="InterPro" id="IPR012340">
    <property type="entry name" value="NA-bd_OB-fold"/>
</dbReference>
<dbReference type="GO" id="GO:0003697">
    <property type="term" value="F:single-stranded DNA binding"/>
    <property type="evidence" value="ECO:0007669"/>
    <property type="project" value="InterPro"/>
</dbReference>
<evidence type="ECO:0000256" key="1">
    <source>
        <dbReference type="ARBA" id="ARBA00023125"/>
    </source>
</evidence>
<reference evidence="3" key="1">
    <citation type="submission" date="2023-03" db="EMBL/GenBank/DDBJ databases">
        <title>Massive genome expansion in bonnet fungi (Mycena s.s.) driven by repeated elements and novel gene families across ecological guilds.</title>
        <authorList>
            <consortium name="Lawrence Berkeley National Laboratory"/>
            <person name="Harder C.B."/>
            <person name="Miyauchi S."/>
            <person name="Viragh M."/>
            <person name="Kuo A."/>
            <person name="Thoen E."/>
            <person name="Andreopoulos B."/>
            <person name="Lu D."/>
            <person name="Skrede I."/>
            <person name="Drula E."/>
            <person name="Henrissat B."/>
            <person name="Morin E."/>
            <person name="Kohler A."/>
            <person name="Barry K."/>
            <person name="LaButti K."/>
            <person name="Morin E."/>
            <person name="Salamov A."/>
            <person name="Lipzen A."/>
            <person name="Mereny Z."/>
            <person name="Hegedus B."/>
            <person name="Baldrian P."/>
            <person name="Stursova M."/>
            <person name="Weitz H."/>
            <person name="Taylor A."/>
            <person name="Grigoriev I.V."/>
            <person name="Nagy L.G."/>
            <person name="Martin F."/>
            <person name="Kauserud H."/>
        </authorList>
    </citation>
    <scope>NUCLEOTIDE SEQUENCE</scope>
    <source>
        <strain evidence="3">CBHHK200</strain>
    </source>
</reference>
<sequence>MFIALRSASASRPIRAFSTSARRLDLAKLTLIGNLGKTPELKTTKNNKEYVSYTIATSARAPPGPEGGKTFSSLVKYLLKSPERVYTTTWHRVLSFLPGSNKYLTTLKPGSKVFVEAAYEIREPEAGADASTPQGQRQIFLRHENIIVIAPPRGKESTEEHFEEEHH</sequence>
<dbReference type="Gene3D" id="2.40.50.140">
    <property type="entry name" value="Nucleic acid-binding proteins"/>
    <property type="match status" value="1"/>
</dbReference>
<evidence type="ECO:0000256" key="2">
    <source>
        <dbReference type="PROSITE-ProRule" id="PRU00252"/>
    </source>
</evidence>
<name>A0AAD6XGV5_9AGAR</name>
<dbReference type="InterPro" id="IPR000424">
    <property type="entry name" value="Primosome_PriB/ssb"/>
</dbReference>
<evidence type="ECO:0008006" key="5">
    <source>
        <dbReference type="Google" id="ProtNLM"/>
    </source>
</evidence>
<comment type="caution">
    <text evidence="3">The sequence shown here is derived from an EMBL/GenBank/DDBJ whole genome shotgun (WGS) entry which is preliminary data.</text>
</comment>
<dbReference type="Pfam" id="PF00436">
    <property type="entry name" value="SSB"/>
    <property type="match status" value="1"/>
</dbReference>
<dbReference type="Proteomes" id="UP001218188">
    <property type="component" value="Unassembled WGS sequence"/>
</dbReference>
<keyword evidence="1 2" id="KW-0238">DNA-binding</keyword>
<accession>A0AAD6XGV5</accession>
<evidence type="ECO:0000313" key="4">
    <source>
        <dbReference type="Proteomes" id="UP001218188"/>
    </source>
</evidence>
<dbReference type="SUPFAM" id="SSF50249">
    <property type="entry name" value="Nucleic acid-binding proteins"/>
    <property type="match status" value="1"/>
</dbReference>
<evidence type="ECO:0000313" key="3">
    <source>
        <dbReference type="EMBL" id="KAJ7047676.1"/>
    </source>
</evidence>